<dbReference type="GeneID" id="85459125"/>
<evidence type="ECO:0000313" key="2">
    <source>
        <dbReference type="Proteomes" id="UP001224890"/>
    </source>
</evidence>
<dbReference type="EMBL" id="JAHMHR010000015">
    <property type="protein sequence ID" value="KAK1687471.1"/>
    <property type="molecule type" value="Genomic_DNA"/>
</dbReference>
<accession>A0AAJ0ANI4</accession>
<name>A0AAJ0ANI4_9PEZI</name>
<proteinExistence type="predicted"/>
<evidence type="ECO:0000313" key="1">
    <source>
        <dbReference type="EMBL" id="KAK1687471.1"/>
    </source>
</evidence>
<protein>
    <submittedName>
        <fullName evidence="1">Uncharacterized protein</fullName>
    </submittedName>
</protein>
<dbReference type="Proteomes" id="UP001224890">
    <property type="component" value="Unassembled WGS sequence"/>
</dbReference>
<sequence>MLMFALRVLVVFSDSLGVLVAFTNCRLVFGGRLARGYLLIIVATSCTLPTRSLLHQVVLSIVLLQIAVSMTICVSKSHDN</sequence>
<organism evidence="1 2">
    <name type="scientific">Colletotrichum godetiae</name>
    <dbReference type="NCBI Taxonomy" id="1209918"/>
    <lineage>
        <taxon>Eukaryota</taxon>
        <taxon>Fungi</taxon>
        <taxon>Dikarya</taxon>
        <taxon>Ascomycota</taxon>
        <taxon>Pezizomycotina</taxon>
        <taxon>Sordariomycetes</taxon>
        <taxon>Hypocreomycetidae</taxon>
        <taxon>Glomerellales</taxon>
        <taxon>Glomerellaceae</taxon>
        <taxon>Colletotrichum</taxon>
        <taxon>Colletotrichum acutatum species complex</taxon>
    </lineage>
</organism>
<dbReference type="RefSeq" id="XP_060431166.1">
    <property type="nucleotide sequence ID" value="XM_060574599.1"/>
</dbReference>
<keyword evidence="2" id="KW-1185">Reference proteome</keyword>
<comment type="caution">
    <text evidence="1">The sequence shown here is derived from an EMBL/GenBank/DDBJ whole genome shotgun (WGS) entry which is preliminary data.</text>
</comment>
<reference evidence="1" key="1">
    <citation type="submission" date="2021-06" db="EMBL/GenBank/DDBJ databases">
        <title>Comparative genomics, transcriptomics and evolutionary studies reveal genomic signatures of adaptation to plant cell wall in hemibiotrophic fungi.</title>
        <authorList>
            <consortium name="DOE Joint Genome Institute"/>
            <person name="Baroncelli R."/>
            <person name="Diaz J.F."/>
            <person name="Benocci T."/>
            <person name="Peng M."/>
            <person name="Battaglia E."/>
            <person name="Haridas S."/>
            <person name="Andreopoulos W."/>
            <person name="Labutti K."/>
            <person name="Pangilinan J."/>
            <person name="Floch G.L."/>
            <person name="Makela M.R."/>
            <person name="Henrissat B."/>
            <person name="Grigoriev I.V."/>
            <person name="Crouch J.A."/>
            <person name="De Vries R.P."/>
            <person name="Sukno S.A."/>
            <person name="Thon M.R."/>
        </authorList>
    </citation>
    <scope>NUCLEOTIDE SEQUENCE</scope>
    <source>
        <strain evidence="1">CBS 193.32</strain>
    </source>
</reference>
<dbReference type="AlphaFoldDB" id="A0AAJ0ANI4"/>
<gene>
    <name evidence="1" type="ORF">BDP55DRAFT_660128</name>
</gene>